<name>A0A3S9U7W3_9CAUD</name>
<dbReference type="PROSITE" id="PS51257">
    <property type="entry name" value="PROKAR_LIPOPROTEIN"/>
    <property type="match status" value="1"/>
</dbReference>
<keyword evidence="2" id="KW-1185">Reference proteome</keyword>
<organism evidence="1 2">
    <name type="scientific">Pantoea phage vB_PagS_AAS23</name>
    <dbReference type="NCBI Taxonomy" id="2499073"/>
    <lineage>
        <taxon>Viruses</taxon>
        <taxon>Duplodnaviria</taxon>
        <taxon>Heunggongvirae</taxon>
        <taxon>Uroviricota</taxon>
        <taxon>Caudoviricetes</taxon>
        <taxon>Drexlerviridae</taxon>
        <taxon>Sauletekiovirus</taxon>
        <taxon>Sauletekiovirus AAS23</taxon>
    </lineage>
</organism>
<dbReference type="InterPro" id="IPR032618">
    <property type="entry name" value="DUF4884"/>
</dbReference>
<dbReference type="Proteomes" id="UP000288641">
    <property type="component" value="Segment"/>
</dbReference>
<evidence type="ECO:0000313" key="2">
    <source>
        <dbReference type="Proteomes" id="UP000288641"/>
    </source>
</evidence>
<sequence length="89" mass="9948">MKNYLIGALIALAAIMLAGCEKKAVERTEQIGSWQVEKLFTVDGCSVYRFQDGRDVYFSNCPGQAQYEYSVQAGKVRSYHDLQATTSTQ</sequence>
<protein>
    <recommendedName>
        <fullName evidence="3">Lipoprotein</fullName>
    </recommendedName>
</protein>
<evidence type="ECO:0008006" key="3">
    <source>
        <dbReference type="Google" id="ProtNLM"/>
    </source>
</evidence>
<dbReference type="Pfam" id="PF16225">
    <property type="entry name" value="DUF4884"/>
    <property type="match status" value="1"/>
</dbReference>
<accession>A0A3S9U7W3</accession>
<gene>
    <name evidence="1" type="ORF">AAS23_gp73</name>
</gene>
<proteinExistence type="predicted"/>
<evidence type="ECO:0000313" key="1">
    <source>
        <dbReference type="EMBL" id="AZS06386.1"/>
    </source>
</evidence>
<dbReference type="EMBL" id="MK095606">
    <property type="protein sequence ID" value="AZS06386.1"/>
    <property type="molecule type" value="Genomic_DNA"/>
</dbReference>
<reference evidence="1 2" key="1">
    <citation type="submission" date="2018-10" db="EMBL/GenBank/DDBJ databases">
        <title>Complete genome sequence of Pantoea phage vB_PagS_AAS23.</title>
        <authorList>
            <person name="Truncaite L."/>
            <person name="Simoliuniene M."/>
            <person name="Kazlauskas D."/>
            <person name="Meskys R."/>
            <person name="Simoliunas E."/>
        </authorList>
    </citation>
    <scope>NUCLEOTIDE SEQUENCE [LARGE SCALE GENOMIC DNA]</scope>
    <source>
        <strain evidence="1">AAS23</strain>
    </source>
</reference>